<name>A0A2P2DW70_9LEPT</name>
<evidence type="ECO:0000256" key="1">
    <source>
        <dbReference type="ARBA" id="ARBA00006432"/>
    </source>
</evidence>
<dbReference type="GO" id="GO:0031956">
    <property type="term" value="F:medium-chain fatty acid-CoA ligase activity"/>
    <property type="evidence" value="ECO:0007669"/>
    <property type="project" value="TreeGrafter"/>
</dbReference>
<dbReference type="Pfam" id="PF00501">
    <property type="entry name" value="AMP-binding"/>
    <property type="match status" value="1"/>
</dbReference>
<keyword evidence="2 5" id="KW-0436">Ligase</keyword>
<dbReference type="Pfam" id="PF13193">
    <property type="entry name" value="AMP-binding_C"/>
    <property type="match status" value="1"/>
</dbReference>
<dbReference type="Proteomes" id="UP000245133">
    <property type="component" value="Unassembled WGS sequence"/>
</dbReference>
<dbReference type="Gene3D" id="3.30.300.30">
    <property type="match status" value="1"/>
</dbReference>
<accession>A0A2P2DW70</accession>
<gene>
    <name evidence="5" type="ORF">LPTSP4_03470</name>
</gene>
<dbReference type="InterPro" id="IPR045851">
    <property type="entry name" value="AMP-bd_C_sf"/>
</dbReference>
<protein>
    <submittedName>
        <fullName evidence="5">Putative AMP-dependent synthetase and ligase</fullName>
    </submittedName>
</protein>
<dbReference type="PROSITE" id="PS00455">
    <property type="entry name" value="AMP_BINDING"/>
    <property type="match status" value="1"/>
</dbReference>
<dbReference type="OrthoDB" id="9787658at2"/>
<evidence type="ECO:0000313" key="5">
    <source>
        <dbReference type="EMBL" id="GBF48847.1"/>
    </source>
</evidence>
<comment type="similarity">
    <text evidence="1">Belongs to the ATP-dependent AMP-binding enzyme family.</text>
</comment>
<comment type="caution">
    <text evidence="5">The sequence shown here is derived from an EMBL/GenBank/DDBJ whole genome shotgun (WGS) entry which is preliminary data.</text>
</comment>
<evidence type="ECO:0000256" key="2">
    <source>
        <dbReference type="ARBA" id="ARBA00022598"/>
    </source>
</evidence>
<reference evidence="5 6" key="1">
    <citation type="submission" date="2018-02" db="EMBL/GenBank/DDBJ databases">
        <title>Novel Leptospira species isolated from soil and water in Japan.</title>
        <authorList>
            <person name="Nakao R."/>
            <person name="Masuzawa T."/>
        </authorList>
    </citation>
    <scope>NUCLEOTIDE SEQUENCE [LARGE SCALE GENOMIC DNA]</scope>
    <source>
        <strain evidence="5 6">YH101</strain>
    </source>
</reference>
<dbReference type="GO" id="GO:0006631">
    <property type="term" value="P:fatty acid metabolic process"/>
    <property type="evidence" value="ECO:0007669"/>
    <property type="project" value="TreeGrafter"/>
</dbReference>
<dbReference type="EMBL" id="BFBB01000002">
    <property type="protein sequence ID" value="GBF48847.1"/>
    <property type="molecule type" value="Genomic_DNA"/>
</dbReference>
<dbReference type="CDD" id="cd04433">
    <property type="entry name" value="AFD_class_I"/>
    <property type="match status" value="1"/>
</dbReference>
<dbReference type="InterPro" id="IPR042099">
    <property type="entry name" value="ANL_N_sf"/>
</dbReference>
<dbReference type="InterPro" id="IPR000873">
    <property type="entry name" value="AMP-dep_synth/lig_dom"/>
</dbReference>
<dbReference type="RefSeq" id="WP_108973085.1">
    <property type="nucleotide sequence ID" value="NZ_BFBB01000002.1"/>
</dbReference>
<dbReference type="AlphaFoldDB" id="A0A2P2DW70"/>
<evidence type="ECO:0000313" key="6">
    <source>
        <dbReference type="Proteomes" id="UP000245133"/>
    </source>
</evidence>
<organism evidence="5 6">
    <name type="scientific">Leptospira ryugenii</name>
    <dbReference type="NCBI Taxonomy" id="1917863"/>
    <lineage>
        <taxon>Bacteria</taxon>
        <taxon>Pseudomonadati</taxon>
        <taxon>Spirochaetota</taxon>
        <taxon>Spirochaetia</taxon>
        <taxon>Leptospirales</taxon>
        <taxon>Leptospiraceae</taxon>
        <taxon>Leptospira</taxon>
    </lineage>
</organism>
<dbReference type="Gene3D" id="3.40.50.12780">
    <property type="entry name" value="N-terminal domain of ligase-like"/>
    <property type="match status" value="1"/>
</dbReference>
<dbReference type="InterPro" id="IPR025110">
    <property type="entry name" value="AMP-bd_C"/>
</dbReference>
<dbReference type="InterPro" id="IPR020845">
    <property type="entry name" value="AMP-binding_CS"/>
</dbReference>
<evidence type="ECO:0000259" key="3">
    <source>
        <dbReference type="Pfam" id="PF00501"/>
    </source>
</evidence>
<feature type="domain" description="AMP-dependent synthetase/ligase" evidence="3">
    <location>
        <begin position="9"/>
        <end position="282"/>
    </location>
</feature>
<keyword evidence="6" id="KW-1185">Reference proteome</keyword>
<proteinExistence type="inferred from homology"/>
<feature type="domain" description="AMP-binding enzyme C-terminal" evidence="4">
    <location>
        <begin position="366"/>
        <end position="435"/>
    </location>
</feature>
<dbReference type="SUPFAM" id="SSF56801">
    <property type="entry name" value="Acetyl-CoA synthetase-like"/>
    <property type="match status" value="1"/>
</dbReference>
<evidence type="ECO:0000259" key="4">
    <source>
        <dbReference type="Pfam" id="PF13193"/>
    </source>
</evidence>
<sequence length="453" mass="51119">MEALDTLYKRIQEFGDMPAVYSGGETLTYSQFVDEIEVWRKSLRRDNVAPGTVCAIYGDFSKDTCALMFAMMMERIILVPLTTSVEKEMEGLKSIAGVQAMYDLREPKQIKFTSYDSVPQNDLVEEFRKKNRAGLIVFSSGSTGKPKGILQDCDNVAKKFIEKRRGWKTVLFLMMDHFGGFNTYLSTFAYGGTAVCLKSRSPEDVLFAIQDSGATLLPTTPTFINLMLVSGLYRHFNLSSVEIITYGTEVMPEATLKKVKEIFPNAQIKQTYGLSELGVLRSKSESDSSLWIKVGGDGFQVKVVDNILWIKSEANMVGYLNAPQPFDEEGWMSTGDEVEVQGEYIRIIGRKSEMINVGGQKVFPAEVESVLLEAENIKQATVYGVKHPLMGNVVNARVSLYESETPEQLSMRLRKYCLERLAQFKVPVRFIIVEEENQRNERFKKVRKIEEAG</sequence>
<dbReference type="PANTHER" id="PTHR43201">
    <property type="entry name" value="ACYL-COA SYNTHETASE"/>
    <property type="match status" value="1"/>
</dbReference>
<dbReference type="PANTHER" id="PTHR43201:SF5">
    <property type="entry name" value="MEDIUM-CHAIN ACYL-COA LIGASE ACSF2, MITOCHONDRIAL"/>
    <property type="match status" value="1"/>
</dbReference>